<keyword evidence="2" id="KW-1185">Reference proteome</keyword>
<dbReference type="OrthoDB" id="203724at2759"/>
<organism evidence="1 2">
    <name type="scientific">Leptotrombidium deliense</name>
    <dbReference type="NCBI Taxonomy" id="299467"/>
    <lineage>
        <taxon>Eukaryota</taxon>
        <taxon>Metazoa</taxon>
        <taxon>Ecdysozoa</taxon>
        <taxon>Arthropoda</taxon>
        <taxon>Chelicerata</taxon>
        <taxon>Arachnida</taxon>
        <taxon>Acari</taxon>
        <taxon>Acariformes</taxon>
        <taxon>Trombidiformes</taxon>
        <taxon>Prostigmata</taxon>
        <taxon>Anystina</taxon>
        <taxon>Parasitengona</taxon>
        <taxon>Trombiculoidea</taxon>
        <taxon>Trombiculidae</taxon>
        <taxon>Leptotrombidium</taxon>
    </lineage>
</organism>
<name>A0A443SCW9_9ACAR</name>
<evidence type="ECO:0000313" key="2">
    <source>
        <dbReference type="Proteomes" id="UP000288716"/>
    </source>
</evidence>
<dbReference type="InterPro" id="IPR024420">
    <property type="entry name" value="TRAPP_III_complex_Trs85"/>
</dbReference>
<dbReference type="Proteomes" id="UP000288716">
    <property type="component" value="Unassembled WGS sequence"/>
</dbReference>
<dbReference type="STRING" id="299467.A0A443SCW9"/>
<accession>A0A443SCW9</accession>
<dbReference type="AlphaFoldDB" id="A0A443SCW9"/>
<dbReference type="PANTHER" id="PTHR12975">
    <property type="entry name" value="TRANSPORT PROTEIN TRAPP"/>
    <property type="match status" value="1"/>
</dbReference>
<dbReference type="PANTHER" id="PTHR12975:SF6">
    <property type="entry name" value="TRAFFICKING PROTEIN PARTICLE COMPLEX SUBUNIT 8"/>
    <property type="match status" value="1"/>
</dbReference>
<dbReference type="Pfam" id="PF12739">
    <property type="entry name" value="TRAPPC-Trs85"/>
    <property type="match status" value="1"/>
</dbReference>
<reference evidence="1 2" key="1">
    <citation type="journal article" date="2018" name="Gigascience">
        <title>Genomes of trombidid mites reveal novel predicted allergens and laterally-transferred genes associated with secondary metabolism.</title>
        <authorList>
            <person name="Dong X."/>
            <person name="Chaisiri K."/>
            <person name="Xia D."/>
            <person name="Armstrong S.D."/>
            <person name="Fang Y."/>
            <person name="Donnelly M.J."/>
            <person name="Kadowaki T."/>
            <person name="McGarry J.W."/>
            <person name="Darby A.C."/>
            <person name="Makepeace B.L."/>
        </authorList>
    </citation>
    <scope>NUCLEOTIDE SEQUENCE [LARGE SCALE GENOMIC DNA]</scope>
    <source>
        <strain evidence="1">UoL-UT</strain>
    </source>
</reference>
<gene>
    <name evidence="1" type="ORF">B4U80_08729</name>
</gene>
<proteinExistence type="predicted"/>
<sequence length="872" mass="99164">MLLVCTEGAKNLCNATIGCPLSRALQRCTVLKSLQVPFRDPTSNQLHSITELRLSVTDIDDIPTKPNPATVKKILFDSVSAFNNSQHLENVSSFQTPWFDEWKVKFLSTFETCDHEFSGANFGCIFVMTSVELQNFKEVINSLQTHVKSIDKEQLVNDNSVTPEHSQPFNELVAFYGLNHCFWFNLVNNHENNHVNEHSGNDVTDHIANYNNVDYDHPLTIIEEPVKGYIENNGINVEESKVTVDFSDKLINQLDLMLRCFVSKALVPWSEKQLRVLSESISLRKGLRRSLFSATKSFFVMSSSSVNFRGGQTVVYSSEANEMQQRKYADVAMCLSLYEIAYGFYYSARKEFQSESAWLYYAGASECCAIASLFINKFQKHYFDQAISCYLETCKSTNLAARSTLFATEALRTLWPNEAASLFIRMTSEENDLRSALFLEQAAKCFIDANVSRKRKAAFHYVLAGHRYNRCGLKRHALSCYLRYSTPHWLSAIDHVNFTAAKLYLQICNILVDENSKNVYRNNGLEILRSNSDTEIFFNEFIKEIRKDDSTTNNSKNLYLLKVPFVRSVFRESVEGSNLLNKRQICYVNEIVNVHLTLRNSFHIILNNFKLLCNTDDIVCEPISVELQPFDDQTVTLKICPKIQCDFDLLGVQYTLNNILFVCNFHEKLLSSLKFKSIVALPPIDIGIKVSSLVESVDAVELFAGEIVDLCISLKMSNSSETWIPSKVLLSSNCCILSGMEPNNFHNNPIVVKFNEKNFFKLQAPTVAKTYSLYFKVECFDGLTNKSRTFVKNIELYVRECLNIDGFIENVISLKNVLSNNAVTLIGELGNSCELYPALTAHILVNSDFVTWKFGDRKGVINLPKNNDFLSH</sequence>
<protein>
    <submittedName>
        <fullName evidence="1">Trafficking protein particle complex subunit 8-like protein</fullName>
    </submittedName>
</protein>
<dbReference type="GO" id="GO:1990072">
    <property type="term" value="C:TRAPPIII protein complex"/>
    <property type="evidence" value="ECO:0007669"/>
    <property type="project" value="TreeGrafter"/>
</dbReference>
<dbReference type="EMBL" id="NCKV01003778">
    <property type="protein sequence ID" value="RWS25372.1"/>
    <property type="molecule type" value="Genomic_DNA"/>
</dbReference>
<comment type="caution">
    <text evidence="1">The sequence shown here is derived from an EMBL/GenBank/DDBJ whole genome shotgun (WGS) entry which is preliminary data.</text>
</comment>
<dbReference type="VEuPathDB" id="VectorBase:LDEU006668"/>
<evidence type="ECO:0000313" key="1">
    <source>
        <dbReference type="EMBL" id="RWS25372.1"/>
    </source>
</evidence>